<dbReference type="OrthoDB" id="9816559at2"/>
<sequence length="324" mass="34061">MTLRRTILALGLTLAAPLAVEAQQRAVPPTPVPRPAIPGAAAAPAAATTGDAAFGAYQRGQFLTAFREATQRVEVGPDPVSMTLLAELHANGLGVPQSDQRALGWYRLAADRGDRNAIFALAMMHVEGRAGLARDPVAAKALFERAAALGHPAASYNLGLLAFSGQGGTPDATLAARWFQTAAELGNADAQYALAVLLKDGNGVPADPARSAALMAKAAQQDLIEAEIDYGIMLFNGQGVAKDEAAAARMFRRAALRGNPLAMNRFARLLASGRGVAADPQLAAQWHTTARLLGAEDTWLTDFVGKLDPVQREAAERGARTWLR</sequence>
<gene>
    <name evidence="2" type="ORF">E8M01_22050</name>
</gene>
<dbReference type="InterPro" id="IPR050767">
    <property type="entry name" value="Sel1_AlgK"/>
</dbReference>
<evidence type="ECO:0000313" key="2">
    <source>
        <dbReference type="EMBL" id="QCI66680.1"/>
    </source>
</evidence>
<proteinExistence type="predicted"/>
<dbReference type="Proteomes" id="UP000298781">
    <property type="component" value="Chromosome"/>
</dbReference>
<reference evidence="2 3" key="1">
    <citation type="submission" date="2019-04" db="EMBL/GenBank/DDBJ databases">
        <title>Phreatobacter aquaticus sp. nov.</title>
        <authorList>
            <person name="Choi A."/>
        </authorList>
    </citation>
    <scope>NUCLEOTIDE SEQUENCE [LARGE SCALE GENOMIC DNA]</scope>
    <source>
        <strain evidence="2 3">KCTC 52518</strain>
    </source>
</reference>
<feature type="chain" id="PRO_5020179143" evidence="1">
    <location>
        <begin position="23"/>
        <end position="324"/>
    </location>
</feature>
<protein>
    <submittedName>
        <fullName evidence="2">Sel1 repeat family protein</fullName>
    </submittedName>
</protein>
<dbReference type="Gene3D" id="1.25.40.10">
    <property type="entry name" value="Tetratricopeptide repeat domain"/>
    <property type="match status" value="2"/>
</dbReference>
<evidence type="ECO:0000313" key="3">
    <source>
        <dbReference type="Proteomes" id="UP000298781"/>
    </source>
</evidence>
<dbReference type="Pfam" id="PF08238">
    <property type="entry name" value="Sel1"/>
    <property type="match status" value="6"/>
</dbReference>
<feature type="signal peptide" evidence="1">
    <location>
        <begin position="1"/>
        <end position="22"/>
    </location>
</feature>
<dbReference type="AlphaFoldDB" id="A0A4D7B8C4"/>
<dbReference type="InterPro" id="IPR011990">
    <property type="entry name" value="TPR-like_helical_dom_sf"/>
</dbReference>
<dbReference type="PANTHER" id="PTHR11102">
    <property type="entry name" value="SEL-1-LIKE PROTEIN"/>
    <property type="match status" value="1"/>
</dbReference>
<dbReference type="SUPFAM" id="SSF81901">
    <property type="entry name" value="HCP-like"/>
    <property type="match status" value="1"/>
</dbReference>
<accession>A0A4D7B8C4</accession>
<dbReference type="SMART" id="SM00671">
    <property type="entry name" value="SEL1"/>
    <property type="match status" value="6"/>
</dbReference>
<dbReference type="PANTHER" id="PTHR11102:SF147">
    <property type="entry name" value="SEL1L ADAPTOR SUBUNIT OF ERAD E3 UBIQUITIN LIGASE"/>
    <property type="match status" value="1"/>
</dbReference>
<dbReference type="KEGG" id="pstg:E8M01_22050"/>
<evidence type="ECO:0000256" key="1">
    <source>
        <dbReference type="SAM" id="SignalP"/>
    </source>
</evidence>
<keyword evidence="1" id="KW-0732">Signal</keyword>
<dbReference type="EMBL" id="CP039690">
    <property type="protein sequence ID" value="QCI66680.1"/>
    <property type="molecule type" value="Genomic_DNA"/>
</dbReference>
<dbReference type="InterPro" id="IPR006597">
    <property type="entry name" value="Sel1-like"/>
</dbReference>
<name>A0A4D7B8C4_9HYPH</name>
<organism evidence="2 3">
    <name type="scientific">Phreatobacter stygius</name>
    <dbReference type="NCBI Taxonomy" id="1940610"/>
    <lineage>
        <taxon>Bacteria</taxon>
        <taxon>Pseudomonadati</taxon>
        <taxon>Pseudomonadota</taxon>
        <taxon>Alphaproteobacteria</taxon>
        <taxon>Hyphomicrobiales</taxon>
        <taxon>Phreatobacteraceae</taxon>
        <taxon>Phreatobacter</taxon>
    </lineage>
</organism>
<dbReference type="RefSeq" id="WP_136962120.1">
    <property type="nucleotide sequence ID" value="NZ_CP039690.1"/>
</dbReference>
<keyword evidence="3" id="KW-1185">Reference proteome</keyword>